<evidence type="ECO:0000313" key="3">
    <source>
        <dbReference type="EMBL" id="KAL3386115.1"/>
    </source>
</evidence>
<dbReference type="Proteomes" id="UP001627154">
    <property type="component" value="Unassembled WGS sequence"/>
</dbReference>
<evidence type="ECO:0000256" key="1">
    <source>
        <dbReference type="SAM" id="Coils"/>
    </source>
</evidence>
<dbReference type="AlphaFoldDB" id="A0ABD2W033"/>
<keyword evidence="1" id="KW-0175">Coiled coil</keyword>
<feature type="compositionally biased region" description="Basic and acidic residues" evidence="2">
    <location>
        <begin position="183"/>
        <end position="207"/>
    </location>
</feature>
<reference evidence="3 4" key="1">
    <citation type="journal article" date="2024" name="bioRxiv">
        <title>A reference genome for Trichogramma kaykai: A tiny desert-dwelling parasitoid wasp with competing sex-ratio distorters.</title>
        <authorList>
            <person name="Culotta J."/>
            <person name="Lindsey A.R."/>
        </authorList>
    </citation>
    <scope>NUCLEOTIDE SEQUENCE [LARGE SCALE GENOMIC DNA]</scope>
    <source>
        <strain evidence="3 4">KSX58</strain>
    </source>
</reference>
<gene>
    <name evidence="3" type="ORF">TKK_018327</name>
</gene>
<protein>
    <submittedName>
        <fullName evidence="3">Uncharacterized protein</fullName>
    </submittedName>
</protein>
<evidence type="ECO:0000256" key="2">
    <source>
        <dbReference type="SAM" id="MobiDB-lite"/>
    </source>
</evidence>
<feature type="coiled-coil region" evidence="1">
    <location>
        <begin position="64"/>
        <end position="116"/>
    </location>
</feature>
<keyword evidence="4" id="KW-1185">Reference proteome</keyword>
<organism evidence="3 4">
    <name type="scientific">Trichogramma kaykai</name>
    <dbReference type="NCBI Taxonomy" id="54128"/>
    <lineage>
        <taxon>Eukaryota</taxon>
        <taxon>Metazoa</taxon>
        <taxon>Ecdysozoa</taxon>
        <taxon>Arthropoda</taxon>
        <taxon>Hexapoda</taxon>
        <taxon>Insecta</taxon>
        <taxon>Pterygota</taxon>
        <taxon>Neoptera</taxon>
        <taxon>Endopterygota</taxon>
        <taxon>Hymenoptera</taxon>
        <taxon>Apocrita</taxon>
        <taxon>Proctotrupomorpha</taxon>
        <taxon>Chalcidoidea</taxon>
        <taxon>Trichogrammatidae</taxon>
        <taxon>Trichogramma</taxon>
    </lineage>
</organism>
<sequence length="242" mass="27256">MASAQNNDENVGIRLDTNPERVAMELTDLIKTELLSDVMSNGHAESSEDKLPANYGNLQDEAYFQEQNAKFQAMHEQLRNLKEENKKQLDQIIASIDKLMSEKQEVEECLKLAQELDDMPDISNLDDSDEYDIPPEKAKQMTVAEILSHIGGLDTDSEALIISGVNEEESEASNKSESNVKNSPDKSAHDIENKNIQDQNESEKVLHELSNSTKTEKKSDPISNIKYEKEKQNRKISSTDSE</sequence>
<feature type="compositionally biased region" description="Low complexity" evidence="2">
    <location>
        <begin position="173"/>
        <end position="182"/>
    </location>
</feature>
<evidence type="ECO:0000313" key="4">
    <source>
        <dbReference type="Proteomes" id="UP001627154"/>
    </source>
</evidence>
<name>A0ABD2W033_9HYME</name>
<accession>A0ABD2W033</accession>
<proteinExistence type="predicted"/>
<dbReference type="EMBL" id="JBJJXI010000148">
    <property type="protein sequence ID" value="KAL3386115.1"/>
    <property type="molecule type" value="Genomic_DNA"/>
</dbReference>
<feature type="compositionally biased region" description="Basic and acidic residues" evidence="2">
    <location>
        <begin position="214"/>
        <end position="233"/>
    </location>
</feature>
<feature type="region of interest" description="Disordered" evidence="2">
    <location>
        <begin position="167"/>
        <end position="242"/>
    </location>
</feature>
<comment type="caution">
    <text evidence="3">The sequence shown here is derived from an EMBL/GenBank/DDBJ whole genome shotgun (WGS) entry which is preliminary data.</text>
</comment>